<dbReference type="Gene3D" id="3.90.930.12">
    <property type="entry name" value="Ribosomal protein L6, alpha-beta domain"/>
    <property type="match status" value="2"/>
</dbReference>
<dbReference type="PRINTS" id="PR00059">
    <property type="entry name" value="RIBOSOMALL6"/>
</dbReference>
<dbReference type="PANTHER" id="PTHR11655">
    <property type="entry name" value="60S/50S RIBOSOMAL PROTEIN L6/L9"/>
    <property type="match status" value="1"/>
</dbReference>
<keyword evidence="2 5" id="KW-0687">Ribonucleoprotein</keyword>
<evidence type="ECO:0000256" key="2">
    <source>
        <dbReference type="ARBA" id="ARBA00023274"/>
    </source>
</evidence>
<evidence type="ECO:0000256" key="6">
    <source>
        <dbReference type="RuleBase" id="RU003870"/>
    </source>
</evidence>
<dbReference type="SUPFAM" id="SSF56053">
    <property type="entry name" value="Ribosomal protein L6"/>
    <property type="match status" value="2"/>
</dbReference>
<reference evidence="8" key="1">
    <citation type="journal article" date="2015" name="ISME J.">
        <title>Aquifer environment selects for microbial species cohorts in sediment and groundwater.</title>
        <authorList>
            <person name="Hug L.A."/>
            <person name="Thomas B.C."/>
            <person name="Brown C.T."/>
            <person name="Frischkorn K.R."/>
            <person name="Williams K.H."/>
            <person name="Tringe S.G."/>
            <person name="Banfield J.F."/>
        </authorList>
    </citation>
    <scope>NUCLEOTIDE SEQUENCE</scope>
</reference>
<keyword evidence="1 5" id="KW-0689">Ribosomal protein</keyword>
<dbReference type="PANTHER" id="PTHR11655:SF14">
    <property type="entry name" value="LARGE RIBOSOMAL SUBUNIT PROTEIN UL6M"/>
    <property type="match status" value="1"/>
</dbReference>
<keyword evidence="6" id="KW-0694">RNA-binding</keyword>
<dbReference type="PIRSF" id="PIRSF002162">
    <property type="entry name" value="Ribosomal_L6"/>
    <property type="match status" value="1"/>
</dbReference>
<name>A0A0H4TC85_9BACT</name>
<dbReference type="AlphaFoldDB" id="A0A0H4TC85"/>
<dbReference type="InterPro" id="IPR019906">
    <property type="entry name" value="Ribosomal_uL6_bac-type"/>
</dbReference>
<dbReference type="InterPro" id="IPR020040">
    <property type="entry name" value="Ribosomal_uL6_a/b-dom"/>
</dbReference>
<comment type="function">
    <text evidence="6">This protein binds to the 23S rRNA, and is important in its secondary structure. It is located near the subunit interface in the base of the L7/L12 stalk, and near the tRNA binding site of the peptidyltransferase center.</text>
</comment>
<feature type="domain" description="Large ribosomal subunit protein uL6 alpha-beta" evidence="7">
    <location>
        <begin position="83"/>
        <end position="155"/>
    </location>
</feature>
<dbReference type="EMBL" id="KT007041">
    <property type="protein sequence ID" value="AKQ04485.1"/>
    <property type="molecule type" value="Genomic_DNA"/>
</dbReference>
<accession>A0A0H4TC85</accession>
<keyword evidence="6" id="KW-0699">rRNA-binding</keyword>
<dbReference type="GO" id="GO:0002181">
    <property type="term" value="P:cytoplasmic translation"/>
    <property type="evidence" value="ECO:0007669"/>
    <property type="project" value="TreeGrafter"/>
</dbReference>
<dbReference type="Pfam" id="PF00347">
    <property type="entry name" value="Ribosomal_L6"/>
    <property type="match status" value="1"/>
</dbReference>
<proteinExistence type="inferred from homology"/>
<dbReference type="GO" id="GO:0003735">
    <property type="term" value="F:structural constituent of ribosome"/>
    <property type="evidence" value="ECO:0007669"/>
    <property type="project" value="UniProtKB-UniRule"/>
</dbReference>
<protein>
    <recommendedName>
        <fullName evidence="3 4">50S ribosomal protein L6</fullName>
    </recommendedName>
</protein>
<sequence length="176" mass="18727">MSRIAKKPIEIPENVSVTVTESMVTIKGPKGELRFNSPVVVQVDGKLVKVGGGDQMAGMARTMIANSVRGVAEEWTKTLELSGTGFRAATTGKQLNLALGYSHPVVVEAGEGVVFEVKENKITVRGADKTRVGEMAAKIRSLRPADVYKHKGFKYEGEKLIKKAGKAAKAGGTASK</sequence>
<evidence type="ECO:0000256" key="4">
    <source>
        <dbReference type="NCBIfam" id="TIGR03654"/>
    </source>
</evidence>
<evidence type="ECO:0000256" key="5">
    <source>
        <dbReference type="RuleBase" id="RU003869"/>
    </source>
</evidence>
<dbReference type="GO" id="GO:0022625">
    <property type="term" value="C:cytosolic large ribosomal subunit"/>
    <property type="evidence" value="ECO:0007669"/>
    <property type="project" value="UniProtKB-UniRule"/>
</dbReference>
<dbReference type="InterPro" id="IPR036789">
    <property type="entry name" value="Ribosomal_uL6-like_a/b-dom_sf"/>
</dbReference>
<organism evidence="8">
    <name type="scientific">uncultured Microgenomates bacterium Rifle_16ft_4_minimus_5815</name>
    <dbReference type="NCBI Taxonomy" id="1665120"/>
    <lineage>
        <taxon>Bacteria</taxon>
        <taxon>Candidatus Microgenomatota</taxon>
        <taxon>environmental samples</taxon>
    </lineage>
</organism>
<evidence type="ECO:0000256" key="3">
    <source>
        <dbReference type="ARBA" id="ARBA00035454"/>
    </source>
</evidence>
<evidence type="ECO:0000259" key="7">
    <source>
        <dbReference type="Pfam" id="PF00347"/>
    </source>
</evidence>
<evidence type="ECO:0000256" key="1">
    <source>
        <dbReference type="ARBA" id="ARBA00022980"/>
    </source>
</evidence>
<evidence type="ECO:0000313" key="8">
    <source>
        <dbReference type="EMBL" id="AKQ04485.1"/>
    </source>
</evidence>
<dbReference type="InterPro" id="IPR000702">
    <property type="entry name" value="Ribosomal_uL6-like"/>
</dbReference>
<dbReference type="NCBIfam" id="TIGR03654">
    <property type="entry name" value="L6_bact"/>
    <property type="match status" value="1"/>
</dbReference>
<comment type="similarity">
    <text evidence="5">Belongs to the universal ribosomal protein uL6 family.</text>
</comment>
<dbReference type="GO" id="GO:0019843">
    <property type="term" value="F:rRNA binding"/>
    <property type="evidence" value="ECO:0007669"/>
    <property type="project" value="UniProtKB-UniRule"/>
</dbReference>